<dbReference type="EMBL" id="JANBVN010000303">
    <property type="protein sequence ID" value="KAJ9129806.1"/>
    <property type="molecule type" value="Genomic_DNA"/>
</dbReference>
<feature type="transmembrane region" description="Helical" evidence="1">
    <location>
        <begin position="167"/>
        <end position="192"/>
    </location>
</feature>
<evidence type="ECO:0000313" key="2">
    <source>
        <dbReference type="EMBL" id="KAJ9129806.1"/>
    </source>
</evidence>
<feature type="transmembrane region" description="Helical" evidence="1">
    <location>
        <begin position="126"/>
        <end position="151"/>
    </location>
</feature>
<sequence>MTRAVVYGSAFIVIVAATAMTLTSILRPTWVSYHLPLPPQRSRSSSVIISRSLGLHQSCISTSSGQTTCRPFPTRSDCDGEAAFCAMWRTVGWLMSLASVLEMAALVGVAAVLVGGRARREGKRGWGVVVGLMGCVGAVLFGGLGIVAYLFDNYHRFAIPGWRLDTSWILCAVSGTLVVLAAVGVAISAYVLPPEDGYEFLPDGPGV</sequence>
<accession>A0AA38R5U0</accession>
<keyword evidence="1" id="KW-0472">Membrane</keyword>
<reference evidence="2" key="1">
    <citation type="submission" date="2022-07" db="EMBL/GenBank/DDBJ databases">
        <title>Fungi with potential for degradation of polypropylene.</title>
        <authorList>
            <person name="Gostincar C."/>
        </authorList>
    </citation>
    <scope>NUCLEOTIDE SEQUENCE</scope>
    <source>
        <strain evidence="2">EXF-13287</strain>
    </source>
</reference>
<evidence type="ECO:0008006" key="4">
    <source>
        <dbReference type="Google" id="ProtNLM"/>
    </source>
</evidence>
<dbReference type="Proteomes" id="UP001174691">
    <property type="component" value="Unassembled WGS sequence"/>
</dbReference>
<organism evidence="2 3">
    <name type="scientific">Coniochaeta hoffmannii</name>
    <dbReference type="NCBI Taxonomy" id="91930"/>
    <lineage>
        <taxon>Eukaryota</taxon>
        <taxon>Fungi</taxon>
        <taxon>Dikarya</taxon>
        <taxon>Ascomycota</taxon>
        <taxon>Pezizomycotina</taxon>
        <taxon>Sordariomycetes</taxon>
        <taxon>Sordariomycetidae</taxon>
        <taxon>Coniochaetales</taxon>
        <taxon>Coniochaetaceae</taxon>
        <taxon>Coniochaeta</taxon>
    </lineage>
</organism>
<name>A0AA38R5U0_9PEZI</name>
<protein>
    <recommendedName>
        <fullName evidence="4">Pre-mRNA splicing factor</fullName>
    </recommendedName>
</protein>
<feature type="transmembrane region" description="Helical" evidence="1">
    <location>
        <begin position="5"/>
        <end position="26"/>
    </location>
</feature>
<feature type="transmembrane region" description="Helical" evidence="1">
    <location>
        <begin position="93"/>
        <end position="114"/>
    </location>
</feature>
<keyword evidence="3" id="KW-1185">Reference proteome</keyword>
<keyword evidence="1" id="KW-1133">Transmembrane helix</keyword>
<evidence type="ECO:0000256" key="1">
    <source>
        <dbReference type="SAM" id="Phobius"/>
    </source>
</evidence>
<evidence type="ECO:0000313" key="3">
    <source>
        <dbReference type="Proteomes" id="UP001174691"/>
    </source>
</evidence>
<comment type="caution">
    <text evidence="2">The sequence shown here is derived from an EMBL/GenBank/DDBJ whole genome shotgun (WGS) entry which is preliminary data.</text>
</comment>
<keyword evidence="1" id="KW-0812">Transmembrane</keyword>
<dbReference type="Gene3D" id="1.20.140.150">
    <property type="match status" value="1"/>
</dbReference>
<gene>
    <name evidence="2" type="ORF">NKR19_g10182</name>
</gene>
<proteinExistence type="predicted"/>
<dbReference type="AlphaFoldDB" id="A0AA38R5U0"/>